<dbReference type="GO" id="GO:0046872">
    <property type="term" value="F:metal ion binding"/>
    <property type="evidence" value="ECO:0007669"/>
    <property type="project" value="InterPro"/>
</dbReference>
<dbReference type="EMBL" id="QUBR01000001">
    <property type="protein sequence ID" value="REK72295.1"/>
    <property type="molecule type" value="Genomic_DNA"/>
</dbReference>
<dbReference type="Proteomes" id="UP000265581">
    <property type="component" value="Unassembled WGS sequence"/>
</dbReference>
<proteinExistence type="predicted"/>
<dbReference type="AlphaFoldDB" id="A0A371P8S4"/>
<dbReference type="SUPFAM" id="SSF52242">
    <property type="entry name" value="Cobalamin (vitamin B12)-binding domain"/>
    <property type="match status" value="1"/>
</dbReference>
<dbReference type="RefSeq" id="WP_119702427.1">
    <property type="nucleotide sequence ID" value="NZ_JBHSOI010000001.1"/>
</dbReference>
<dbReference type="OrthoDB" id="9788468at2"/>
<name>A0A371P8S4_9ACTN</name>
<dbReference type="Gene3D" id="3.40.50.280">
    <property type="entry name" value="Cobalamin-binding domain"/>
    <property type="match status" value="1"/>
</dbReference>
<organism evidence="1 2">
    <name type="scientific">Aeromicrobium endophyticum</name>
    <dbReference type="NCBI Taxonomy" id="2292704"/>
    <lineage>
        <taxon>Bacteria</taxon>
        <taxon>Bacillati</taxon>
        <taxon>Actinomycetota</taxon>
        <taxon>Actinomycetes</taxon>
        <taxon>Propionibacteriales</taxon>
        <taxon>Nocardioidaceae</taxon>
        <taxon>Aeromicrobium</taxon>
    </lineage>
</organism>
<evidence type="ECO:0000313" key="1">
    <source>
        <dbReference type="EMBL" id="REK72295.1"/>
    </source>
</evidence>
<dbReference type="GO" id="GO:0031419">
    <property type="term" value="F:cobalamin binding"/>
    <property type="evidence" value="ECO:0007669"/>
    <property type="project" value="InterPro"/>
</dbReference>
<sequence>MAADRIVVGSAGDDTGARTIARRLRDEGHEIVFVGGRQSPEQLAATAVAEDAVRVVVDAGSSDAQRVRDALHALGAGDITVEPAV</sequence>
<evidence type="ECO:0008006" key="3">
    <source>
        <dbReference type="Google" id="ProtNLM"/>
    </source>
</evidence>
<protein>
    <recommendedName>
        <fullName evidence="3">SDR family NAD(P)-dependent oxidoreductase</fullName>
    </recommendedName>
</protein>
<accession>A0A371P8S4</accession>
<dbReference type="InterPro" id="IPR036724">
    <property type="entry name" value="Cobalamin-bd_sf"/>
</dbReference>
<comment type="caution">
    <text evidence="1">The sequence shown here is derived from an EMBL/GenBank/DDBJ whole genome shotgun (WGS) entry which is preliminary data.</text>
</comment>
<gene>
    <name evidence="1" type="ORF">DX116_01245</name>
</gene>
<reference evidence="1 2" key="1">
    <citation type="submission" date="2018-08" db="EMBL/GenBank/DDBJ databases">
        <title>Aeromicrobium sp. M2KJ-4, whole genome shotgun sequence.</title>
        <authorList>
            <person name="Tuo L."/>
        </authorList>
    </citation>
    <scope>NUCLEOTIDE SEQUENCE [LARGE SCALE GENOMIC DNA]</scope>
    <source>
        <strain evidence="1 2">M2KJ-4</strain>
    </source>
</reference>
<keyword evidence="2" id="KW-1185">Reference proteome</keyword>
<evidence type="ECO:0000313" key="2">
    <source>
        <dbReference type="Proteomes" id="UP000265581"/>
    </source>
</evidence>